<comment type="caution">
    <text evidence="3">The sequence shown here is derived from an EMBL/GenBank/DDBJ whole genome shotgun (WGS) entry which is preliminary data.</text>
</comment>
<keyword evidence="2" id="KW-0812">Transmembrane</keyword>
<keyword evidence="4" id="KW-1185">Reference proteome</keyword>
<organism evidence="3 4">
    <name type="scientific">Saitozyma podzolica</name>
    <dbReference type="NCBI Taxonomy" id="1890683"/>
    <lineage>
        <taxon>Eukaryota</taxon>
        <taxon>Fungi</taxon>
        <taxon>Dikarya</taxon>
        <taxon>Basidiomycota</taxon>
        <taxon>Agaricomycotina</taxon>
        <taxon>Tremellomycetes</taxon>
        <taxon>Tremellales</taxon>
        <taxon>Trimorphomycetaceae</taxon>
        <taxon>Saitozyma</taxon>
    </lineage>
</organism>
<evidence type="ECO:0000313" key="3">
    <source>
        <dbReference type="EMBL" id="RSH82274.1"/>
    </source>
</evidence>
<gene>
    <name evidence="3" type="ORF">EHS25_005984</name>
</gene>
<reference evidence="3 4" key="1">
    <citation type="submission" date="2018-11" db="EMBL/GenBank/DDBJ databases">
        <title>Genome sequence of Saitozyma podzolica DSM 27192.</title>
        <authorList>
            <person name="Aliyu H."/>
            <person name="Gorte O."/>
            <person name="Ochsenreither K."/>
        </authorList>
    </citation>
    <scope>NUCLEOTIDE SEQUENCE [LARGE SCALE GENOMIC DNA]</scope>
    <source>
        <strain evidence="3 4">DSM 27192</strain>
    </source>
</reference>
<feature type="transmembrane region" description="Helical" evidence="2">
    <location>
        <begin position="63"/>
        <end position="88"/>
    </location>
</feature>
<dbReference type="OrthoDB" id="3597994at2759"/>
<dbReference type="Proteomes" id="UP000279259">
    <property type="component" value="Unassembled WGS sequence"/>
</dbReference>
<protein>
    <submittedName>
        <fullName evidence="3">Uncharacterized protein</fullName>
    </submittedName>
</protein>
<evidence type="ECO:0000256" key="2">
    <source>
        <dbReference type="SAM" id="Phobius"/>
    </source>
</evidence>
<feature type="transmembrane region" description="Helical" evidence="2">
    <location>
        <begin position="20"/>
        <end position="42"/>
    </location>
</feature>
<dbReference type="AlphaFoldDB" id="A0A427XTV1"/>
<dbReference type="EMBL" id="RSCD01000027">
    <property type="protein sequence ID" value="RSH82274.1"/>
    <property type="molecule type" value="Genomic_DNA"/>
</dbReference>
<sequence length="140" mass="15545">MPPPPASANATRLERAKVNLAYLALGSKATVAPSSIATRSFLTTLRYTIRYAIKRLIRYANGLAFFAAPSVGMGMAIGVITAVAKFGWRHRGNHFRWESMKARAQSGHDGAADEELDAEGQEAAKRELNRRRREDVWMRV</sequence>
<feature type="region of interest" description="Disordered" evidence="1">
    <location>
        <begin position="104"/>
        <end position="125"/>
    </location>
</feature>
<name>A0A427XTV1_9TREE</name>
<accession>A0A427XTV1</accession>
<evidence type="ECO:0000313" key="4">
    <source>
        <dbReference type="Proteomes" id="UP000279259"/>
    </source>
</evidence>
<dbReference type="STRING" id="1890683.A0A427XTV1"/>
<evidence type="ECO:0000256" key="1">
    <source>
        <dbReference type="SAM" id="MobiDB-lite"/>
    </source>
</evidence>
<proteinExistence type="predicted"/>
<keyword evidence="2" id="KW-1133">Transmembrane helix</keyword>
<keyword evidence="2" id="KW-0472">Membrane</keyword>